<dbReference type="InterPro" id="IPR029052">
    <property type="entry name" value="Metallo-depent_PP-like"/>
</dbReference>
<evidence type="ECO:0000259" key="27">
    <source>
        <dbReference type="Pfam" id="PF00117"/>
    </source>
</evidence>
<evidence type="ECO:0000256" key="24">
    <source>
        <dbReference type="ARBA" id="ARBA00023239"/>
    </source>
</evidence>
<dbReference type="CDD" id="cd07378">
    <property type="entry name" value="MPP_ACP5"/>
    <property type="match status" value="1"/>
</dbReference>
<evidence type="ECO:0000256" key="5">
    <source>
        <dbReference type="ARBA" id="ARBA00004613"/>
    </source>
</evidence>
<dbReference type="SUPFAM" id="SSF56300">
    <property type="entry name" value="Metallo-dependent phosphatases"/>
    <property type="match status" value="1"/>
</dbReference>
<gene>
    <name evidence="29" type="ORF">AARE701A_LOCUS2173</name>
</gene>
<evidence type="ECO:0000256" key="22">
    <source>
        <dbReference type="ARBA" id="ARBA00023141"/>
    </source>
</evidence>
<evidence type="ECO:0008006" key="31">
    <source>
        <dbReference type="Google" id="ProtNLM"/>
    </source>
</evidence>
<dbReference type="Proteomes" id="UP000682877">
    <property type="component" value="Chromosome 1"/>
</dbReference>
<evidence type="ECO:0000256" key="11">
    <source>
        <dbReference type="ARBA" id="ARBA00022528"/>
    </source>
</evidence>
<evidence type="ECO:0000256" key="17">
    <source>
        <dbReference type="ARBA" id="ARBA00022822"/>
    </source>
</evidence>
<keyword evidence="21" id="KW-0408">Iron</keyword>
<dbReference type="InterPro" id="IPR051558">
    <property type="entry name" value="Metallophosphoesterase_PAP"/>
</dbReference>
<evidence type="ECO:0000256" key="23">
    <source>
        <dbReference type="ARBA" id="ARBA00023180"/>
    </source>
</evidence>
<dbReference type="GO" id="GO:0005576">
    <property type="term" value="C:extracellular region"/>
    <property type="evidence" value="ECO:0007669"/>
    <property type="project" value="UniProtKB-SubCell"/>
</dbReference>
<comment type="catalytic activity">
    <reaction evidence="25">
        <text>chorismate + L-glutamine = anthranilate + pyruvate + L-glutamate + H(+)</text>
        <dbReference type="Rhea" id="RHEA:21732"/>
        <dbReference type="ChEBI" id="CHEBI:15361"/>
        <dbReference type="ChEBI" id="CHEBI:15378"/>
        <dbReference type="ChEBI" id="CHEBI:16567"/>
        <dbReference type="ChEBI" id="CHEBI:29748"/>
        <dbReference type="ChEBI" id="CHEBI:29985"/>
        <dbReference type="ChEBI" id="CHEBI:58359"/>
        <dbReference type="EC" id="4.1.3.27"/>
    </reaction>
</comment>
<comment type="similarity">
    <text evidence="7">Belongs to the metallophosphoesterase superfamily. Purple acid phosphatase family.</text>
</comment>
<keyword evidence="30" id="KW-1185">Reference proteome</keyword>
<comment type="cofactor">
    <cofactor evidence="3">
        <name>Fe cation</name>
        <dbReference type="ChEBI" id="CHEBI:24875"/>
    </cofactor>
</comment>
<dbReference type="PRINTS" id="PR00096">
    <property type="entry name" value="GATASE"/>
</dbReference>
<evidence type="ECO:0000256" key="1">
    <source>
        <dbReference type="ARBA" id="ARBA00000032"/>
    </source>
</evidence>
<evidence type="ECO:0000313" key="30">
    <source>
        <dbReference type="Proteomes" id="UP000682877"/>
    </source>
</evidence>
<dbReference type="FunFam" id="3.40.50.880:FF:000027">
    <property type="entry name" value="Anthranilate synthase beta subunit 1"/>
    <property type="match status" value="1"/>
</dbReference>
<dbReference type="InterPro" id="IPR024927">
    <property type="entry name" value="Acid_PPase"/>
</dbReference>
<dbReference type="EMBL" id="LR999451">
    <property type="protein sequence ID" value="CAE5958584.1"/>
    <property type="molecule type" value="Genomic_DNA"/>
</dbReference>
<evidence type="ECO:0000256" key="9">
    <source>
        <dbReference type="ARBA" id="ARBA00011738"/>
    </source>
</evidence>
<evidence type="ECO:0000313" key="29">
    <source>
        <dbReference type="EMBL" id="CAE5958584.1"/>
    </source>
</evidence>
<evidence type="ECO:0000256" key="6">
    <source>
        <dbReference type="ARBA" id="ARBA00004873"/>
    </source>
</evidence>
<dbReference type="GO" id="GO:0004049">
    <property type="term" value="F:anthranilate synthase activity"/>
    <property type="evidence" value="ECO:0007669"/>
    <property type="project" value="UniProtKB-EC"/>
</dbReference>
<evidence type="ECO:0000256" key="12">
    <source>
        <dbReference type="ARBA" id="ARBA00022605"/>
    </source>
</evidence>
<keyword evidence="22" id="KW-0057">Aromatic amino acid biosynthesis</keyword>
<accession>A0A8S1ZKQ5</accession>
<dbReference type="GO" id="GO:0000162">
    <property type="term" value="P:L-tryptophan biosynthetic process"/>
    <property type="evidence" value="ECO:0007669"/>
    <property type="project" value="UniProtKB-KW"/>
</dbReference>
<evidence type="ECO:0000256" key="18">
    <source>
        <dbReference type="ARBA" id="ARBA00022833"/>
    </source>
</evidence>
<name>A0A8S1ZKQ5_ARAAE</name>
<sequence>MGSKFNIGSLSIVMTLLLCFLLLSLTPKLEAELAKVEHAPNPDGSVSFLVIGDWGRRGLYNQSQVALQMGRIGEEMDIDFVVSTGDNIYDNGMKSIDDPAFQLSFSNIYTSPSLQKPWYLVLGNHDYRGDVEAQLSPILRSMDSRWICMRSFIVDAEIAELFFVDTTPFVDAYFLNPQDQTYDWSGVSPRESYLQTILTELEMGLRESRAKWKIVVGHHAIKSASIHGNTKELESLLLPILEANKVDLYMNGHDHCLQHISTSQSPIQFLTSGGGSKAWRGYYNWTTPEDMKFFYDGQGVSILGKSRRDVFAKASIKMAESNSIPSVVVNSSKQNGPIIVIDNYDSFTYNLCQYMGELGCHFEVYRNDELTVEELKKKNPRGVLISPGPGTPQDSGISLQTVLELGPRVPLFGVCMGLQCIGEAFGGKIVRSPFGVMHGKSSMVYYDEKGEEGLFSGLSNPFLVGRYHSLVIEKDSFPSGELEVTAWTEDGLVMAARHRKYKHIQGVQFHPESIITTEGKTIVRNFIKLVEKKESEKLT</sequence>
<dbReference type="Pfam" id="PF00149">
    <property type="entry name" value="Metallophos"/>
    <property type="match status" value="1"/>
</dbReference>
<keyword evidence="19" id="KW-0809">Transit peptide</keyword>
<comment type="cofactor">
    <cofactor evidence="2">
        <name>Zn(2+)</name>
        <dbReference type="ChEBI" id="CHEBI:29105"/>
    </cofactor>
</comment>
<dbReference type="NCBIfam" id="TIGR00566">
    <property type="entry name" value="trpG_papA"/>
    <property type="match status" value="1"/>
</dbReference>
<dbReference type="InterPro" id="IPR029062">
    <property type="entry name" value="Class_I_gatase-like"/>
</dbReference>
<dbReference type="GO" id="GO:0009507">
    <property type="term" value="C:chloroplast"/>
    <property type="evidence" value="ECO:0007669"/>
    <property type="project" value="UniProtKB-SubCell"/>
</dbReference>
<keyword evidence="10" id="KW-0964">Secreted</keyword>
<evidence type="ECO:0000256" key="20">
    <source>
        <dbReference type="ARBA" id="ARBA00022962"/>
    </source>
</evidence>
<evidence type="ECO:0000256" key="14">
    <source>
        <dbReference type="ARBA" id="ARBA00022723"/>
    </source>
</evidence>
<keyword evidence="11" id="KW-0150">Chloroplast</keyword>
<keyword evidence="14" id="KW-0479">Metal-binding</keyword>
<reference evidence="29" key="1">
    <citation type="submission" date="2021-01" db="EMBL/GenBank/DDBJ databases">
        <authorList>
            <person name="Bezrukov I."/>
        </authorList>
    </citation>
    <scope>NUCLEOTIDE SEQUENCE</scope>
</reference>
<feature type="signal peptide" evidence="26">
    <location>
        <begin position="1"/>
        <end position="31"/>
    </location>
</feature>
<keyword evidence="16" id="KW-0378">Hydrolase</keyword>
<evidence type="ECO:0000256" key="8">
    <source>
        <dbReference type="ARBA" id="ARBA00011653"/>
    </source>
</evidence>
<keyword evidence="23" id="KW-0325">Glycoprotein</keyword>
<dbReference type="PRINTS" id="PR00099">
    <property type="entry name" value="CPSGATASE"/>
</dbReference>
<keyword evidence="18" id="KW-0862">Zinc</keyword>
<feature type="chain" id="PRO_5035712463" description="Acid phosphatase" evidence="26">
    <location>
        <begin position="32"/>
        <end position="539"/>
    </location>
</feature>
<feature type="domain" description="Calcineurin-like phosphoesterase" evidence="28">
    <location>
        <begin position="47"/>
        <end position="256"/>
    </location>
</feature>
<dbReference type="GO" id="GO:0003993">
    <property type="term" value="F:acid phosphatase activity"/>
    <property type="evidence" value="ECO:0007669"/>
    <property type="project" value="UniProtKB-EC"/>
</dbReference>
<dbReference type="InterPro" id="IPR004843">
    <property type="entry name" value="Calcineurin-like_PHP"/>
</dbReference>
<evidence type="ECO:0000256" key="21">
    <source>
        <dbReference type="ARBA" id="ARBA00023004"/>
    </source>
</evidence>
<evidence type="ECO:0000256" key="4">
    <source>
        <dbReference type="ARBA" id="ARBA00004229"/>
    </source>
</evidence>
<evidence type="ECO:0000256" key="10">
    <source>
        <dbReference type="ARBA" id="ARBA00022525"/>
    </source>
</evidence>
<dbReference type="CDD" id="cd01743">
    <property type="entry name" value="GATase1_Anthranilate_Synthase"/>
    <property type="match status" value="1"/>
</dbReference>
<evidence type="ECO:0000256" key="13">
    <source>
        <dbReference type="ARBA" id="ARBA00022640"/>
    </source>
</evidence>
<evidence type="ECO:0000259" key="28">
    <source>
        <dbReference type="Pfam" id="PF00149"/>
    </source>
</evidence>
<dbReference type="SUPFAM" id="SSF52317">
    <property type="entry name" value="Class I glutamine amidotransferase-like"/>
    <property type="match status" value="1"/>
</dbReference>
<comment type="subunit">
    <text evidence="8">Heterotetramer consisting of two non-identical subunits: a beta subunit and a large alpha subunit.</text>
</comment>
<protein>
    <recommendedName>
        <fullName evidence="31">Acid phosphatase</fullName>
    </recommendedName>
</protein>
<evidence type="ECO:0000256" key="2">
    <source>
        <dbReference type="ARBA" id="ARBA00001947"/>
    </source>
</evidence>
<comment type="subunit">
    <text evidence="9">Homodimer.</text>
</comment>
<dbReference type="Gene3D" id="3.40.50.880">
    <property type="match status" value="1"/>
</dbReference>
<comment type="subcellular location">
    <subcellularLocation>
        <location evidence="4">Plastid</location>
        <location evidence="4">Chloroplast</location>
    </subcellularLocation>
    <subcellularLocation>
        <location evidence="5">Secreted</location>
    </subcellularLocation>
</comment>
<keyword evidence="13" id="KW-0934">Plastid</keyword>
<dbReference type="PRINTS" id="PR00097">
    <property type="entry name" value="ANTSNTHASEII"/>
</dbReference>
<keyword evidence="15 26" id="KW-0732">Signal</keyword>
<dbReference type="PANTHER" id="PTHR10161">
    <property type="entry name" value="TARTRATE-RESISTANT ACID PHOSPHATASE TYPE 5"/>
    <property type="match status" value="1"/>
</dbReference>
<dbReference type="PANTHER" id="PTHR10161:SF34">
    <property type="entry name" value="PURPLE ACID PHOSPHATASE 4"/>
    <property type="match status" value="1"/>
</dbReference>
<dbReference type="Pfam" id="PF00117">
    <property type="entry name" value="GATase"/>
    <property type="match status" value="1"/>
</dbReference>
<dbReference type="FunFam" id="3.60.21.10:FF:000027">
    <property type="entry name" value="Purple acid phosphatase"/>
    <property type="match status" value="1"/>
</dbReference>
<evidence type="ECO:0000256" key="19">
    <source>
        <dbReference type="ARBA" id="ARBA00022946"/>
    </source>
</evidence>
<comment type="catalytic activity">
    <reaction evidence="1">
        <text>a phosphate monoester + H2O = an alcohol + phosphate</text>
        <dbReference type="Rhea" id="RHEA:15017"/>
        <dbReference type="ChEBI" id="CHEBI:15377"/>
        <dbReference type="ChEBI" id="CHEBI:30879"/>
        <dbReference type="ChEBI" id="CHEBI:43474"/>
        <dbReference type="ChEBI" id="CHEBI:67140"/>
        <dbReference type="EC" id="3.1.3.2"/>
    </reaction>
</comment>
<dbReference type="InterPro" id="IPR017926">
    <property type="entry name" value="GATASE"/>
</dbReference>
<keyword evidence="24" id="KW-0456">Lyase</keyword>
<dbReference type="GO" id="GO:0046872">
    <property type="term" value="F:metal ion binding"/>
    <property type="evidence" value="ECO:0007669"/>
    <property type="project" value="UniProtKB-KW"/>
</dbReference>
<evidence type="ECO:0000256" key="3">
    <source>
        <dbReference type="ARBA" id="ARBA00001962"/>
    </source>
</evidence>
<evidence type="ECO:0000256" key="7">
    <source>
        <dbReference type="ARBA" id="ARBA00008723"/>
    </source>
</evidence>
<proteinExistence type="inferred from homology"/>
<dbReference type="InterPro" id="IPR006221">
    <property type="entry name" value="TrpG/PapA_dom"/>
</dbReference>
<dbReference type="AlphaFoldDB" id="A0A8S1ZKQ5"/>
<feature type="domain" description="Glutamine amidotransferase" evidence="27">
    <location>
        <begin position="340"/>
        <end position="527"/>
    </location>
</feature>
<keyword evidence="17" id="KW-0822">Tryptophan biosynthesis</keyword>
<dbReference type="Gene3D" id="3.60.21.10">
    <property type="match status" value="1"/>
</dbReference>
<keyword evidence="12" id="KW-0028">Amino-acid biosynthesis</keyword>
<comment type="pathway">
    <text evidence="6">Amino-acid biosynthesis; L-tryptophan biosynthesis; L-tryptophan from chorismate: step 1/5.</text>
</comment>
<evidence type="ECO:0000256" key="16">
    <source>
        <dbReference type="ARBA" id="ARBA00022801"/>
    </source>
</evidence>
<organism evidence="29 30">
    <name type="scientific">Arabidopsis arenosa</name>
    <name type="common">Sand rock-cress</name>
    <name type="synonym">Cardaminopsis arenosa</name>
    <dbReference type="NCBI Taxonomy" id="38785"/>
    <lineage>
        <taxon>Eukaryota</taxon>
        <taxon>Viridiplantae</taxon>
        <taxon>Streptophyta</taxon>
        <taxon>Embryophyta</taxon>
        <taxon>Tracheophyta</taxon>
        <taxon>Spermatophyta</taxon>
        <taxon>Magnoliopsida</taxon>
        <taxon>eudicotyledons</taxon>
        <taxon>Gunneridae</taxon>
        <taxon>Pentapetalae</taxon>
        <taxon>rosids</taxon>
        <taxon>malvids</taxon>
        <taxon>Brassicales</taxon>
        <taxon>Brassicaceae</taxon>
        <taxon>Camelineae</taxon>
        <taxon>Arabidopsis</taxon>
    </lineage>
</organism>
<evidence type="ECO:0000256" key="26">
    <source>
        <dbReference type="SAM" id="SignalP"/>
    </source>
</evidence>
<dbReference type="PROSITE" id="PS51273">
    <property type="entry name" value="GATASE_TYPE_1"/>
    <property type="match status" value="1"/>
</dbReference>
<keyword evidence="20" id="KW-0315">Glutamine amidotransferase</keyword>
<evidence type="ECO:0000256" key="15">
    <source>
        <dbReference type="ARBA" id="ARBA00022729"/>
    </source>
</evidence>
<evidence type="ECO:0000256" key="25">
    <source>
        <dbReference type="ARBA" id="ARBA00047683"/>
    </source>
</evidence>